<dbReference type="PANTHER" id="PTHR48081">
    <property type="entry name" value="AB HYDROLASE SUPERFAMILY PROTEIN C4A8.06C"/>
    <property type="match status" value="1"/>
</dbReference>
<evidence type="ECO:0000256" key="1">
    <source>
        <dbReference type="ARBA" id="ARBA00022801"/>
    </source>
</evidence>
<comment type="caution">
    <text evidence="4">The sequence shown here is derived from an EMBL/GenBank/DDBJ whole genome shotgun (WGS) entry which is preliminary data.</text>
</comment>
<accession>A0A9P4I9M1</accession>
<dbReference type="PANTHER" id="PTHR48081:SF8">
    <property type="entry name" value="ALPHA_BETA HYDROLASE FOLD-3 DOMAIN-CONTAINING PROTEIN-RELATED"/>
    <property type="match status" value="1"/>
</dbReference>
<reference evidence="4" key="1">
    <citation type="journal article" date="2020" name="Stud. Mycol.">
        <title>101 Dothideomycetes genomes: a test case for predicting lifestyles and emergence of pathogens.</title>
        <authorList>
            <person name="Haridas S."/>
            <person name="Albert R."/>
            <person name="Binder M."/>
            <person name="Bloem J."/>
            <person name="Labutti K."/>
            <person name="Salamov A."/>
            <person name="Andreopoulos B."/>
            <person name="Baker S."/>
            <person name="Barry K."/>
            <person name="Bills G."/>
            <person name="Bluhm B."/>
            <person name="Cannon C."/>
            <person name="Castanera R."/>
            <person name="Culley D."/>
            <person name="Daum C."/>
            <person name="Ezra D."/>
            <person name="Gonzalez J."/>
            <person name="Henrissat B."/>
            <person name="Kuo A."/>
            <person name="Liang C."/>
            <person name="Lipzen A."/>
            <person name="Lutzoni F."/>
            <person name="Magnuson J."/>
            <person name="Mondo S."/>
            <person name="Nolan M."/>
            <person name="Ohm R."/>
            <person name="Pangilinan J."/>
            <person name="Park H.-J."/>
            <person name="Ramirez L."/>
            <person name="Alfaro M."/>
            <person name="Sun H."/>
            <person name="Tritt A."/>
            <person name="Yoshinaga Y."/>
            <person name="Zwiers L.-H."/>
            <person name="Turgeon B."/>
            <person name="Goodwin S."/>
            <person name="Spatafora J."/>
            <person name="Crous P."/>
            <person name="Grigoriev I."/>
        </authorList>
    </citation>
    <scope>NUCLEOTIDE SEQUENCE</scope>
    <source>
        <strain evidence="4">CBS 133067</strain>
    </source>
</reference>
<name>A0A9P4I9M1_9PEZI</name>
<dbReference type="Pfam" id="PF07859">
    <property type="entry name" value="Abhydrolase_3"/>
    <property type="match status" value="1"/>
</dbReference>
<keyword evidence="1" id="KW-0378">Hydrolase</keyword>
<sequence>MAQDYAPEWLEVEKELGRPVPSHDPNPETKRPPIDARFKRLAAQWQPQIQSVKTRDEKVNDNVTARVYTPEATGSLPVGVFLHGGGFVAGNLDSEDPQCRYIAHHVPCIVVSVAYRLVPAPADIMVDDCVAGYDWAWQHAEQLGGNPQKMFVTGGSAGGHLSFAVTDRLVGNPATRNHIQGCVIYFPLLLHPETVPQAYQHLYKSRAENDPDARFLDTKSNYIIFNQYGFHADNPGHFPLTGNNLDKFPPTWIATGGKDVLRDDGTIAEAMLKDIGVPVARVNYPGLPHFFHIYPPLEKRITFMEDLVKGVGYVLSA</sequence>
<evidence type="ECO:0000259" key="3">
    <source>
        <dbReference type="Pfam" id="PF07859"/>
    </source>
</evidence>
<feature type="compositionally biased region" description="Basic and acidic residues" evidence="2">
    <location>
        <begin position="25"/>
        <end position="34"/>
    </location>
</feature>
<dbReference type="InterPro" id="IPR029058">
    <property type="entry name" value="AB_hydrolase_fold"/>
</dbReference>
<dbReference type="OrthoDB" id="408631at2759"/>
<keyword evidence="5" id="KW-1185">Reference proteome</keyword>
<dbReference type="InterPro" id="IPR013094">
    <property type="entry name" value="AB_hydrolase_3"/>
</dbReference>
<protein>
    <submittedName>
        <fullName evidence="4">Alpha/beta-hydrolase</fullName>
    </submittedName>
</protein>
<evidence type="ECO:0000313" key="4">
    <source>
        <dbReference type="EMBL" id="KAF2094291.1"/>
    </source>
</evidence>
<feature type="domain" description="Alpha/beta hydrolase fold-3" evidence="3">
    <location>
        <begin position="80"/>
        <end position="292"/>
    </location>
</feature>
<dbReference type="SUPFAM" id="SSF53474">
    <property type="entry name" value="alpha/beta-Hydrolases"/>
    <property type="match status" value="1"/>
</dbReference>
<dbReference type="AlphaFoldDB" id="A0A9P4I9M1"/>
<feature type="region of interest" description="Disordered" evidence="2">
    <location>
        <begin position="12"/>
        <end position="34"/>
    </location>
</feature>
<evidence type="ECO:0000256" key="2">
    <source>
        <dbReference type="SAM" id="MobiDB-lite"/>
    </source>
</evidence>
<proteinExistence type="predicted"/>
<organism evidence="4 5">
    <name type="scientific">Rhizodiscina lignyota</name>
    <dbReference type="NCBI Taxonomy" id="1504668"/>
    <lineage>
        <taxon>Eukaryota</taxon>
        <taxon>Fungi</taxon>
        <taxon>Dikarya</taxon>
        <taxon>Ascomycota</taxon>
        <taxon>Pezizomycotina</taxon>
        <taxon>Dothideomycetes</taxon>
        <taxon>Pleosporomycetidae</taxon>
        <taxon>Aulographales</taxon>
        <taxon>Rhizodiscinaceae</taxon>
        <taxon>Rhizodiscina</taxon>
    </lineage>
</organism>
<evidence type="ECO:0000313" key="5">
    <source>
        <dbReference type="Proteomes" id="UP000799772"/>
    </source>
</evidence>
<dbReference type="EMBL" id="ML978135">
    <property type="protein sequence ID" value="KAF2094291.1"/>
    <property type="molecule type" value="Genomic_DNA"/>
</dbReference>
<dbReference type="Proteomes" id="UP000799772">
    <property type="component" value="Unassembled WGS sequence"/>
</dbReference>
<dbReference type="Gene3D" id="3.40.50.1820">
    <property type="entry name" value="alpha/beta hydrolase"/>
    <property type="match status" value="1"/>
</dbReference>
<dbReference type="GO" id="GO:0016787">
    <property type="term" value="F:hydrolase activity"/>
    <property type="evidence" value="ECO:0007669"/>
    <property type="project" value="UniProtKB-KW"/>
</dbReference>
<gene>
    <name evidence="4" type="ORF">NA57DRAFT_80701</name>
</gene>
<dbReference type="InterPro" id="IPR050300">
    <property type="entry name" value="GDXG_lipolytic_enzyme"/>
</dbReference>